<proteinExistence type="predicted"/>
<dbReference type="Proteomes" id="UP001489004">
    <property type="component" value="Unassembled WGS sequence"/>
</dbReference>
<reference evidence="1 2" key="1">
    <citation type="journal article" date="2024" name="Nat. Commun.">
        <title>Phylogenomics reveals the evolutionary origins of lichenization in chlorophyte algae.</title>
        <authorList>
            <person name="Puginier C."/>
            <person name="Libourel C."/>
            <person name="Otte J."/>
            <person name="Skaloud P."/>
            <person name="Haon M."/>
            <person name="Grisel S."/>
            <person name="Petersen M."/>
            <person name="Berrin J.G."/>
            <person name="Delaux P.M."/>
            <person name="Dal Grande F."/>
            <person name="Keller J."/>
        </authorList>
    </citation>
    <scope>NUCLEOTIDE SEQUENCE [LARGE SCALE GENOMIC DNA]</scope>
    <source>
        <strain evidence="1 2">SAG 2043</strain>
    </source>
</reference>
<gene>
    <name evidence="1" type="ORF">WJX72_000111</name>
</gene>
<organism evidence="1 2">
    <name type="scientific">[Myrmecia] bisecta</name>
    <dbReference type="NCBI Taxonomy" id="41462"/>
    <lineage>
        <taxon>Eukaryota</taxon>
        <taxon>Viridiplantae</taxon>
        <taxon>Chlorophyta</taxon>
        <taxon>core chlorophytes</taxon>
        <taxon>Trebouxiophyceae</taxon>
        <taxon>Trebouxiales</taxon>
        <taxon>Trebouxiaceae</taxon>
        <taxon>Myrmecia</taxon>
    </lineage>
</organism>
<dbReference type="AlphaFoldDB" id="A0AAW1Q4A8"/>
<name>A0AAW1Q4A8_9CHLO</name>
<evidence type="ECO:0000313" key="2">
    <source>
        <dbReference type="Proteomes" id="UP001489004"/>
    </source>
</evidence>
<dbReference type="GO" id="GO:0016020">
    <property type="term" value="C:membrane"/>
    <property type="evidence" value="ECO:0007669"/>
    <property type="project" value="InterPro"/>
</dbReference>
<accession>A0AAW1Q4A8</accession>
<dbReference type="Gene3D" id="1.20.1280.290">
    <property type="match status" value="1"/>
</dbReference>
<protein>
    <submittedName>
        <fullName evidence="1">Uncharacterized protein</fullName>
    </submittedName>
</protein>
<sequence>MFLSPLAAVRKAAAVGYLGDLNPLPFPMTLANCAGWICYGLLTQDTYVLLANELGFLLGMFYTLTAVGLSDPKLFGSIGLPDLRCDLQPDSAWLLRCTPEHRGGSVRDAHIILAALAAERNERGERILVGCLWTGCSRLIYLGAKWHRDALGPAVADSVPHFPQEDLPTAAAAKPAL</sequence>
<evidence type="ECO:0000313" key="1">
    <source>
        <dbReference type="EMBL" id="KAK9815217.1"/>
    </source>
</evidence>
<dbReference type="InterPro" id="IPR004316">
    <property type="entry name" value="SWEET_rpt"/>
</dbReference>
<comment type="caution">
    <text evidence="1">The sequence shown here is derived from an EMBL/GenBank/DDBJ whole genome shotgun (WGS) entry which is preliminary data.</text>
</comment>
<dbReference type="EMBL" id="JALJOR010000006">
    <property type="protein sequence ID" value="KAK9815217.1"/>
    <property type="molecule type" value="Genomic_DNA"/>
</dbReference>
<keyword evidence="2" id="KW-1185">Reference proteome</keyword>
<dbReference type="Pfam" id="PF03083">
    <property type="entry name" value="MtN3_slv"/>
    <property type="match status" value="1"/>
</dbReference>